<sequence>MPDPHRIRQRLAPVGGALAALLLIAAGWTMLQPDSAPVRALGLETPSQDANQAALPTPRVAPVVPGSPRRIVVPALSVDAEVDPIRAVDRTLVPPADPQRIGWWADGARPGDRSGTALLTGHTVHTGGGALDDLEDLQTGDRIEVATARGATVYTVDSVQTLSREEVATRHRELFDQGGDARLVLVTCEDWDGQAYQSSVVVTATPAMTAS</sequence>
<evidence type="ECO:0000256" key="2">
    <source>
        <dbReference type="PIRSR" id="PIRSR605754-1"/>
    </source>
</evidence>
<evidence type="ECO:0000256" key="1">
    <source>
        <dbReference type="ARBA" id="ARBA00022801"/>
    </source>
</evidence>
<dbReference type="Gene3D" id="2.40.260.10">
    <property type="entry name" value="Sortase"/>
    <property type="match status" value="1"/>
</dbReference>
<evidence type="ECO:0008006" key="4">
    <source>
        <dbReference type="Google" id="ProtNLM"/>
    </source>
</evidence>
<dbReference type="InterPro" id="IPR005754">
    <property type="entry name" value="Sortase"/>
</dbReference>
<dbReference type="Pfam" id="PF04203">
    <property type="entry name" value="Sortase"/>
    <property type="match status" value="1"/>
</dbReference>
<feature type="active site" description="Proton donor/acceptor" evidence="2">
    <location>
        <position position="122"/>
    </location>
</feature>
<proteinExistence type="predicted"/>
<protein>
    <recommendedName>
        <fullName evidence="4">Peptidase C60, sortase A and B</fullName>
    </recommendedName>
</protein>
<dbReference type="AlphaFoldDB" id="A0A6J4N1X7"/>
<organism evidence="3">
    <name type="scientific">uncultured Nocardioides sp</name>
    <dbReference type="NCBI Taxonomy" id="198441"/>
    <lineage>
        <taxon>Bacteria</taxon>
        <taxon>Bacillati</taxon>
        <taxon>Actinomycetota</taxon>
        <taxon>Actinomycetes</taxon>
        <taxon>Propionibacteriales</taxon>
        <taxon>Nocardioidaceae</taxon>
        <taxon>Nocardioides</taxon>
        <taxon>environmental samples</taxon>
    </lineage>
</organism>
<gene>
    <name evidence="3" type="ORF">AVDCRST_MAG60-343</name>
</gene>
<dbReference type="GO" id="GO:0016787">
    <property type="term" value="F:hydrolase activity"/>
    <property type="evidence" value="ECO:0007669"/>
    <property type="project" value="UniProtKB-KW"/>
</dbReference>
<feature type="active site" description="Acyl-thioester intermediate" evidence="2">
    <location>
        <position position="188"/>
    </location>
</feature>
<dbReference type="SUPFAM" id="SSF63817">
    <property type="entry name" value="Sortase"/>
    <property type="match status" value="1"/>
</dbReference>
<keyword evidence="1" id="KW-0378">Hydrolase</keyword>
<dbReference type="InterPro" id="IPR023365">
    <property type="entry name" value="Sortase_dom-sf"/>
</dbReference>
<dbReference type="CDD" id="cd05829">
    <property type="entry name" value="Sortase_F"/>
    <property type="match status" value="1"/>
</dbReference>
<reference evidence="3" key="1">
    <citation type="submission" date="2020-02" db="EMBL/GenBank/DDBJ databases">
        <authorList>
            <person name="Meier V. D."/>
        </authorList>
    </citation>
    <scope>NUCLEOTIDE SEQUENCE</scope>
    <source>
        <strain evidence="3">AVDCRST_MAG60</strain>
    </source>
</reference>
<name>A0A6J4N1X7_9ACTN</name>
<dbReference type="EMBL" id="CADCUN010000038">
    <property type="protein sequence ID" value="CAA9374209.1"/>
    <property type="molecule type" value="Genomic_DNA"/>
</dbReference>
<dbReference type="InterPro" id="IPR042001">
    <property type="entry name" value="Sortase_F"/>
</dbReference>
<evidence type="ECO:0000313" key="3">
    <source>
        <dbReference type="EMBL" id="CAA9374209.1"/>
    </source>
</evidence>
<accession>A0A6J4N1X7</accession>